<name>A0A4P7W1J2_9BACT</name>
<evidence type="ECO:0000313" key="3">
    <source>
        <dbReference type="Proteomes" id="UP000297149"/>
    </source>
</evidence>
<evidence type="ECO:0008006" key="4">
    <source>
        <dbReference type="Google" id="ProtNLM"/>
    </source>
</evidence>
<dbReference type="EMBL" id="CP039396">
    <property type="protein sequence ID" value="QCD41774.1"/>
    <property type="molecule type" value="Genomic_DNA"/>
</dbReference>
<dbReference type="PROSITE" id="PS51257">
    <property type="entry name" value="PROKAR_LIPOPROTEIN"/>
    <property type="match status" value="1"/>
</dbReference>
<proteinExistence type="predicted"/>
<dbReference type="AlphaFoldDB" id="A0A4P7W1J2"/>
<sequence>MKNAHKFCIMLALGAGGILAGALSGCVGMWLGTDTDWNFTQPGGFGVDIGVSTPPIHIGGPVGGPGFLGPGGPPPPPPPYLR</sequence>
<gene>
    <name evidence="2" type="ORF">E7747_05450</name>
</gene>
<feature type="compositionally biased region" description="Pro residues" evidence="1">
    <location>
        <begin position="71"/>
        <end position="82"/>
    </location>
</feature>
<dbReference type="KEGG" id="ddb:E7747_05450"/>
<evidence type="ECO:0000313" key="2">
    <source>
        <dbReference type="EMBL" id="QCD41774.1"/>
    </source>
</evidence>
<reference evidence="3" key="1">
    <citation type="submission" date="2019-02" db="EMBL/GenBank/DDBJ databases">
        <title>Isolation and identification of novel species under the genus Muribaculum.</title>
        <authorList>
            <person name="Miyake S."/>
            <person name="Ding Y."/>
            <person name="Low A."/>
            <person name="Soh M."/>
            <person name="Seedorf H."/>
        </authorList>
    </citation>
    <scope>NUCLEOTIDE SEQUENCE [LARGE SCALE GENOMIC DNA]</scope>
    <source>
        <strain evidence="3">H5</strain>
    </source>
</reference>
<organism evidence="2 3">
    <name type="scientific">Duncaniella dubosii</name>
    <dbReference type="NCBI Taxonomy" id="2518971"/>
    <lineage>
        <taxon>Bacteria</taxon>
        <taxon>Pseudomonadati</taxon>
        <taxon>Bacteroidota</taxon>
        <taxon>Bacteroidia</taxon>
        <taxon>Bacteroidales</taxon>
        <taxon>Muribaculaceae</taxon>
        <taxon>Duncaniella</taxon>
    </lineage>
</organism>
<keyword evidence="3" id="KW-1185">Reference proteome</keyword>
<dbReference type="RefSeq" id="WP_136414600.1">
    <property type="nucleotide sequence ID" value="NZ_CP039396.1"/>
</dbReference>
<evidence type="ECO:0000256" key="1">
    <source>
        <dbReference type="SAM" id="MobiDB-lite"/>
    </source>
</evidence>
<accession>A0A4P7W1J2</accession>
<feature type="region of interest" description="Disordered" evidence="1">
    <location>
        <begin position="62"/>
        <end position="82"/>
    </location>
</feature>
<protein>
    <recommendedName>
        <fullName evidence="4">Lipoprotein</fullName>
    </recommendedName>
</protein>
<dbReference type="Proteomes" id="UP000297149">
    <property type="component" value="Chromosome"/>
</dbReference>